<dbReference type="EMBL" id="GEVL01011185">
    <property type="protein sequence ID" value="JAU66156.1"/>
    <property type="molecule type" value="Transcribed_RNA"/>
</dbReference>
<dbReference type="EMBL" id="GEVM01013788">
    <property type="protein sequence ID" value="JAU92150.1"/>
    <property type="molecule type" value="Transcribed_RNA"/>
</dbReference>
<evidence type="ECO:0000313" key="2">
    <source>
        <dbReference type="EMBL" id="JAU66156.1"/>
    </source>
</evidence>
<dbReference type="AlphaFoldDB" id="A0A1J3EL21"/>
<dbReference type="EMBL" id="GEVK01020045">
    <property type="protein sequence ID" value="JAU32787.1"/>
    <property type="molecule type" value="Transcribed_RNA"/>
</dbReference>
<proteinExistence type="predicted"/>
<sequence length="88" mass="9169">MVSSAVFHVDGFVGSDKLDTVGHGFAVISIDGVVVLLAPDCTSLRLFVTAARRGLGHGRDHYEAENGFAKTVKESHGSDTNLPITGGS</sequence>
<evidence type="ECO:0000313" key="1">
    <source>
        <dbReference type="EMBL" id="JAU32787.1"/>
    </source>
</evidence>
<reference evidence="1" key="1">
    <citation type="submission" date="2016-07" db="EMBL/GenBank/DDBJ databases">
        <title>De novo transcriptome assembly of four accessions of the metal hyperaccumulator plant Noccaea caerulescens.</title>
        <authorList>
            <person name="Blande D."/>
            <person name="Halimaa P."/>
            <person name="Tervahauta A.I."/>
            <person name="Aarts M.G."/>
            <person name="Karenlampi S.O."/>
        </authorList>
    </citation>
    <scope>NUCLEOTIDE SEQUENCE</scope>
</reference>
<organism evidence="1">
    <name type="scientific">Noccaea caerulescens</name>
    <name type="common">Alpine penny-cress</name>
    <name type="synonym">Thlaspi caerulescens</name>
    <dbReference type="NCBI Taxonomy" id="107243"/>
    <lineage>
        <taxon>Eukaryota</taxon>
        <taxon>Viridiplantae</taxon>
        <taxon>Streptophyta</taxon>
        <taxon>Embryophyta</taxon>
        <taxon>Tracheophyta</taxon>
        <taxon>Spermatophyta</taxon>
        <taxon>Magnoliopsida</taxon>
        <taxon>eudicotyledons</taxon>
        <taxon>Gunneridae</taxon>
        <taxon>Pentapetalae</taxon>
        <taxon>rosids</taxon>
        <taxon>malvids</taxon>
        <taxon>Brassicales</taxon>
        <taxon>Brassicaceae</taxon>
        <taxon>Coluteocarpeae</taxon>
        <taxon>Noccaea</taxon>
    </lineage>
</organism>
<protein>
    <submittedName>
        <fullName evidence="1">Uncharacterized protein</fullName>
    </submittedName>
</protein>
<gene>
    <name evidence="1" type="ORF">LC_TR15663_c0_g1_i1_g.53982</name>
    <name evidence="2" type="ORF">LE_TR15247_c0_g1_i1_g.47810</name>
    <name evidence="3" type="ORF">MP_TR24541_c0_g1_i1_g.71182</name>
</gene>
<name>A0A1J3EL21_NOCCA</name>
<evidence type="ECO:0000313" key="3">
    <source>
        <dbReference type="EMBL" id="JAU92150.1"/>
    </source>
</evidence>
<accession>A0A1J3EL21</accession>